<keyword evidence="4 6" id="KW-0371">Homeobox</keyword>
<feature type="region of interest" description="Disordered" evidence="8">
    <location>
        <begin position="131"/>
        <end position="158"/>
    </location>
</feature>
<dbReference type="PROSITE" id="PS50071">
    <property type="entry name" value="HOMEOBOX_2"/>
    <property type="match status" value="1"/>
</dbReference>
<dbReference type="PROSITE" id="PS00027">
    <property type="entry name" value="HOMEOBOX_1"/>
    <property type="match status" value="1"/>
</dbReference>
<dbReference type="Pfam" id="PF00046">
    <property type="entry name" value="Homeodomain"/>
    <property type="match status" value="1"/>
</dbReference>
<gene>
    <name evidence="10" type="ORF">AAFF_G00037810</name>
</gene>
<protein>
    <recommendedName>
        <fullName evidence="9">Homeobox domain-containing protein</fullName>
    </recommendedName>
</protein>
<feature type="DNA-binding region" description="Homeobox" evidence="6">
    <location>
        <begin position="74"/>
        <end position="133"/>
    </location>
</feature>
<name>A0AAD7T561_9TELE</name>
<keyword evidence="11" id="KW-1185">Reference proteome</keyword>
<keyword evidence="3 6" id="KW-0238">DNA-binding</keyword>
<keyword evidence="5 6" id="KW-0539">Nucleus</keyword>
<evidence type="ECO:0000313" key="10">
    <source>
        <dbReference type="EMBL" id="KAJ8414579.1"/>
    </source>
</evidence>
<organism evidence="10 11">
    <name type="scientific">Aldrovandia affinis</name>
    <dbReference type="NCBI Taxonomy" id="143900"/>
    <lineage>
        <taxon>Eukaryota</taxon>
        <taxon>Metazoa</taxon>
        <taxon>Chordata</taxon>
        <taxon>Craniata</taxon>
        <taxon>Vertebrata</taxon>
        <taxon>Euteleostomi</taxon>
        <taxon>Actinopterygii</taxon>
        <taxon>Neopterygii</taxon>
        <taxon>Teleostei</taxon>
        <taxon>Notacanthiformes</taxon>
        <taxon>Halosauridae</taxon>
        <taxon>Aldrovandia</taxon>
    </lineage>
</organism>
<evidence type="ECO:0000256" key="5">
    <source>
        <dbReference type="ARBA" id="ARBA00023242"/>
    </source>
</evidence>
<comment type="subcellular location">
    <subcellularLocation>
        <location evidence="1 6 7">Nucleus</location>
    </subcellularLocation>
</comment>
<dbReference type="GO" id="GO:0000981">
    <property type="term" value="F:DNA-binding transcription factor activity, RNA polymerase II-specific"/>
    <property type="evidence" value="ECO:0007669"/>
    <property type="project" value="InterPro"/>
</dbReference>
<dbReference type="Proteomes" id="UP001221898">
    <property type="component" value="Unassembled WGS sequence"/>
</dbReference>
<dbReference type="InterPro" id="IPR001356">
    <property type="entry name" value="HD"/>
</dbReference>
<sequence length="158" mass="18233">MLWVIPDRLEVPASSYLWETPHLPAHYDCHSNGYFGYPSFSYYPLDFGLGSFKNGAGPYCQYDYVSEMGNPRKRSRMRTVFTENQTQNLERLFSVTDYPSAEMRDELAVKAGLSAETVRVWFKNRRARRKRQAVCKGNPSAHAKRARRDSPGNHNGFE</sequence>
<feature type="domain" description="Homeobox" evidence="9">
    <location>
        <begin position="72"/>
        <end position="132"/>
    </location>
</feature>
<dbReference type="InterPro" id="IPR017970">
    <property type="entry name" value="Homeobox_CS"/>
</dbReference>
<evidence type="ECO:0000256" key="1">
    <source>
        <dbReference type="ARBA" id="ARBA00004123"/>
    </source>
</evidence>
<evidence type="ECO:0000256" key="4">
    <source>
        <dbReference type="ARBA" id="ARBA00023155"/>
    </source>
</evidence>
<evidence type="ECO:0000256" key="3">
    <source>
        <dbReference type="ARBA" id="ARBA00023125"/>
    </source>
</evidence>
<dbReference type="GO" id="GO:0005634">
    <property type="term" value="C:nucleus"/>
    <property type="evidence" value="ECO:0007669"/>
    <property type="project" value="UniProtKB-SubCell"/>
</dbReference>
<dbReference type="CDD" id="cd00086">
    <property type="entry name" value="homeodomain"/>
    <property type="match status" value="1"/>
</dbReference>
<accession>A0AAD7T561</accession>
<dbReference type="AlphaFoldDB" id="A0AAD7T561"/>
<comment type="caution">
    <text evidence="10">The sequence shown here is derived from an EMBL/GenBank/DDBJ whole genome shotgun (WGS) entry which is preliminary data.</text>
</comment>
<dbReference type="EMBL" id="JAINUG010000012">
    <property type="protein sequence ID" value="KAJ8414579.1"/>
    <property type="molecule type" value="Genomic_DNA"/>
</dbReference>
<evidence type="ECO:0000313" key="11">
    <source>
        <dbReference type="Proteomes" id="UP001221898"/>
    </source>
</evidence>
<evidence type="ECO:0000256" key="2">
    <source>
        <dbReference type="ARBA" id="ARBA00022473"/>
    </source>
</evidence>
<reference evidence="10" key="1">
    <citation type="journal article" date="2023" name="Science">
        <title>Genome structures resolve the early diversification of teleost fishes.</title>
        <authorList>
            <person name="Parey E."/>
            <person name="Louis A."/>
            <person name="Montfort J."/>
            <person name="Bouchez O."/>
            <person name="Roques C."/>
            <person name="Iampietro C."/>
            <person name="Lluch J."/>
            <person name="Castinel A."/>
            <person name="Donnadieu C."/>
            <person name="Desvignes T."/>
            <person name="Floi Bucao C."/>
            <person name="Jouanno E."/>
            <person name="Wen M."/>
            <person name="Mejri S."/>
            <person name="Dirks R."/>
            <person name="Jansen H."/>
            <person name="Henkel C."/>
            <person name="Chen W.J."/>
            <person name="Zahm M."/>
            <person name="Cabau C."/>
            <person name="Klopp C."/>
            <person name="Thompson A.W."/>
            <person name="Robinson-Rechavi M."/>
            <person name="Braasch I."/>
            <person name="Lecointre G."/>
            <person name="Bobe J."/>
            <person name="Postlethwait J.H."/>
            <person name="Berthelot C."/>
            <person name="Roest Crollius H."/>
            <person name="Guiguen Y."/>
        </authorList>
    </citation>
    <scope>NUCLEOTIDE SEQUENCE</scope>
    <source>
        <strain evidence="10">NC1722</strain>
    </source>
</reference>
<dbReference type="SMART" id="SM00389">
    <property type="entry name" value="HOX"/>
    <property type="match status" value="1"/>
</dbReference>
<evidence type="ECO:0000256" key="8">
    <source>
        <dbReference type="SAM" id="MobiDB-lite"/>
    </source>
</evidence>
<dbReference type="Gene3D" id="1.10.10.60">
    <property type="entry name" value="Homeodomain-like"/>
    <property type="match status" value="1"/>
</dbReference>
<evidence type="ECO:0000256" key="6">
    <source>
        <dbReference type="PROSITE-ProRule" id="PRU00108"/>
    </source>
</evidence>
<dbReference type="SUPFAM" id="SSF46689">
    <property type="entry name" value="Homeodomain-like"/>
    <property type="match status" value="1"/>
</dbReference>
<keyword evidence="2" id="KW-0217">Developmental protein</keyword>
<evidence type="ECO:0000259" key="9">
    <source>
        <dbReference type="PROSITE" id="PS50071"/>
    </source>
</evidence>
<dbReference type="PANTHER" id="PTHR45793:SF5">
    <property type="entry name" value="HOMEOTIC PROTEIN OCELLILESS"/>
    <property type="match status" value="1"/>
</dbReference>
<evidence type="ECO:0000256" key="7">
    <source>
        <dbReference type="RuleBase" id="RU000682"/>
    </source>
</evidence>
<proteinExistence type="predicted"/>
<dbReference type="GO" id="GO:0000978">
    <property type="term" value="F:RNA polymerase II cis-regulatory region sequence-specific DNA binding"/>
    <property type="evidence" value="ECO:0007669"/>
    <property type="project" value="TreeGrafter"/>
</dbReference>
<dbReference type="PANTHER" id="PTHR45793">
    <property type="entry name" value="HOMEOBOX PROTEIN"/>
    <property type="match status" value="1"/>
</dbReference>
<dbReference type="InterPro" id="IPR009057">
    <property type="entry name" value="Homeodomain-like_sf"/>
</dbReference>